<feature type="compositionally biased region" description="Basic and acidic residues" evidence="1">
    <location>
        <begin position="421"/>
        <end position="433"/>
    </location>
</feature>
<keyword evidence="2" id="KW-1133">Transmembrane helix</keyword>
<keyword evidence="3" id="KW-0732">Signal</keyword>
<reference evidence="4 5" key="1">
    <citation type="journal article" date="2018" name="G3 (Bethesda)">
        <title>A High-Quality Reference Genome for the Invasive Mosquitofish Gambusia affinis Using a Chicago Library.</title>
        <authorList>
            <person name="Hoffberg S.L."/>
            <person name="Troendle N.J."/>
            <person name="Glenn T.C."/>
            <person name="Mahmud O."/>
            <person name="Louha S."/>
            <person name="Chalopin D."/>
            <person name="Bennetzen J.L."/>
            <person name="Mauricio R."/>
        </authorList>
    </citation>
    <scope>NUCLEOTIDE SEQUENCE [LARGE SCALE GENOMIC DNA]</scope>
    <source>
        <strain evidence="4">NE01/NJP1002.9</strain>
        <tissue evidence="4">Muscle</tissue>
    </source>
</reference>
<keyword evidence="2" id="KW-0812">Transmembrane</keyword>
<evidence type="ECO:0000256" key="2">
    <source>
        <dbReference type="SAM" id="Phobius"/>
    </source>
</evidence>
<comment type="caution">
    <text evidence="4">The sequence shown here is derived from an EMBL/GenBank/DDBJ whole genome shotgun (WGS) entry which is preliminary data.</text>
</comment>
<feature type="region of interest" description="Disordered" evidence="1">
    <location>
        <begin position="332"/>
        <end position="360"/>
    </location>
</feature>
<feature type="region of interest" description="Disordered" evidence="1">
    <location>
        <begin position="500"/>
        <end position="520"/>
    </location>
</feature>
<evidence type="ECO:0000256" key="3">
    <source>
        <dbReference type="SAM" id="SignalP"/>
    </source>
</evidence>
<evidence type="ECO:0000313" key="4">
    <source>
        <dbReference type="EMBL" id="PWA32680.1"/>
    </source>
</evidence>
<gene>
    <name evidence="4" type="ORF">CCH79_00012401</name>
</gene>
<feature type="signal peptide" evidence="3">
    <location>
        <begin position="1"/>
        <end position="20"/>
    </location>
</feature>
<proteinExistence type="predicted"/>
<feature type="region of interest" description="Disordered" evidence="1">
    <location>
        <begin position="389"/>
        <end position="448"/>
    </location>
</feature>
<evidence type="ECO:0000256" key="1">
    <source>
        <dbReference type="SAM" id="MobiDB-lite"/>
    </source>
</evidence>
<accession>A0A315WC68</accession>
<feature type="region of interest" description="Disordered" evidence="1">
    <location>
        <begin position="264"/>
        <end position="289"/>
    </location>
</feature>
<feature type="compositionally biased region" description="Basic and acidic residues" evidence="1">
    <location>
        <begin position="142"/>
        <end position="151"/>
    </location>
</feature>
<feature type="chain" id="PRO_5016381229" evidence="3">
    <location>
        <begin position="21"/>
        <end position="612"/>
    </location>
</feature>
<keyword evidence="5" id="KW-1185">Reference proteome</keyword>
<feature type="compositionally biased region" description="Polar residues" evidence="1">
    <location>
        <begin position="603"/>
        <end position="612"/>
    </location>
</feature>
<feature type="compositionally biased region" description="Acidic residues" evidence="1">
    <location>
        <begin position="391"/>
        <end position="408"/>
    </location>
</feature>
<feature type="transmembrane region" description="Helical" evidence="2">
    <location>
        <begin position="529"/>
        <end position="549"/>
    </location>
</feature>
<sequence length="612" mass="67181">MRCSILKGFLMVLLTQHSTSEGMSAPIQYPTEAAYQDGQTFPQEPELPIAEIVPLVSTPSLKDVQQAMQEASEQVKGRGAEEVIKELLERVVEAALGQVEAAIQAKDIAVEKEGVEEVAQVESEAEEESETLKPPQEGTNRTLEKRDNGFEKSEVEARVDTFINVAGGGKEVVKEEGEKVAGSVEETTDRAAVSLEVTGESLLETILTQEDVDGPLEETEGDLEAGKTDSEEQVVLIVLKNATERETQDGEETPATVEVAVGVQPEQEKEEESKAGLGVVDEEQTENSRRKEAALLEISQTDHTDGEKALPHPNDHVIQIKPVFGELIKEEKAGRREENMDELEKPDDNGLVEREKTEAEGTDLRTVKVEAKYGEVVIKEGSVALVVEGGDNAEEEEQIALEDSEDNKEDQALVIPGPQSEESRKDSTEKRPENQPSTTNPSFGAGTTEYNTLTEVKSNHQSRTITSNPGFLPHNHGRIQPTLDKFENNIFAEYHQEKGEKPNGIRDSVEVTPGKTDKNEQGLETWKTGAIFTAVFLVLETVVIVIYVLKCRNKKRITRLDPSDVASALAIEREKQKDEDVVAMSNRSLSSIEMLPSPGPGLNSLQDIRTSI</sequence>
<dbReference type="AlphaFoldDB" id="A0A315WC68"/>
<dbReference type="EMBL" id="NHOQ01000158">
    <property type="protein sequence ID" value="PWA32680.1"/>
    <property type="molecule type" value="Genomic_DNA"/>
</dbReference>
<feature type="region of interest" description="Disordered" evidence="1">
    <location>
        <begin position="593"/>
        <end position="612"/>
    </location>
</feature>
<evidence type="ECO:0000313" key="5">
    <source>
        <dbReference type="Proteomes" id="UP000250572"/>
    </source>
</evidence>
<name>A0A315WC68_GAMAF</name>
<dbReference type="Proteomes" id="UP000250572">
    <property type="component" value="Unassembled WGS sequence"/>
</dbReference>
<feature type="region of interest" description="Disordered" evidence="1">
    <location>
        <begin position="122"/>
        <end position="151"/>
    </location>
</feature>
<protein>
    <submittedName>
        <fullName evidence="4">Uncharacterized protein</fullName>
    </submittedName>
</protein>
<keyword evidence="2" id="KW-0472">Membrane</keyword>
<organism evidence="4 5">
    <name type="scientific">Gambusia affinis</name>
    <name type="common">Western mosquitofish</name>
    <name type="synonym">Heterandria affinis</name>
    <dbReference type="NCBI Taxonomy" id="33528"/>
    <lineage>
        <taxon>Eukaryota</taxon>
        <taxon>Metazoa</taxon>
        <taxon>Chordata</taxon>
        <taxon>Craniata</taxon>
        <taxon>Vertebrata</taxon>
        <taxon>Euteleostomi</taxon>
        <taxon>Actinopterygii</taxon>
        <taxon>Neopterygii</taxon>
        <taxon>Teleostei</taxon>
        <taxon>Neoteleostei</taxon>
        <taxon>Acanthomorphata</taxon>
        <taxon>Ovalentaria</taxon>
        <taxon>Atherinomorphae</taxon>
        <taxon>Cyprinodontiformes</taxon>
        <taxon>Poeciliidae</taxon>
        <taxon>Poeciliinae</taxon>
        <taxon>Gambusia</taxon>
    </lineage>
</organism>